<dbReference type="EMBL" id="JBAKAR010000003">
    <property type="protein sequence ID" value="MEL0612622.1"/>
    <property type="molecule type" value="Genomic_DNA"/>
</dbReference>
<comment type="caution">
    <text evidence="1">The sequence shown here is derived from an EMBL/GenBank/DDBJ whole genome shotgun (WGS) entry which is preliminary data.</text>
</comment>
<organism evidence="1 2">
    <name type="scientific">Marinomonas arenicola</name>
    <dbReference type="NCBI Taxonomy" id="569601"/>
    <lineage>
        <taxon>Bacteria</taxon>
        <taxon>Pseudomonadati</taxon>
        <taxon>Pseudomonadota</taxon>
        <taxon>Gammaproteobacteria</taxon>
        <taxon>Oceanospirillales</taxon>
        <taxon>Oceanospirillaceae</taxon>
        <taxon>Marinomonas</taxon>
    </lineage>
</organism>
<protein>
    <submittedName>
        <fullName evidence="1">Uncharacterized protein</fullName>
    </submittedName>
</protein>
<dbReference type="Proteomes" id="UP001379949">
    <property type="component" value="Unassembled WGS sequence"/>
</dbReference>
<dbReference type="InterPro" id="IPR016187">
    <property type="entry name" value="CTDL_fold"/>
</dbReference>
<name>A0ABU9G2A6_9GAMM</name>
<evidence type="ECO:0000313" key="1">
    <source>
        <dbReference type="EMBL" id="MEL0612622.1"/>
    </source>
</evidence>
<dbReference type="RefSeq" id="WP_341566617.1">
    <property type="nucleotide sequence ID" value="NZ_JBAKAR010000003.1"/>
</dbReference>
<gene>
    <name evidence="1" type="ORF">V6242_05660</name>
</gene>
<dbReference type="SUPFAM" id="SSF56436">
    <property type="entry name" value="C-type lectin-like"/>
    <property type="match status" value="1"/>
</dbReference>
<reference evidence="1 2" key="1">
    <citation type="submission" date="2024-02" db="EMBL/GenBank/DDBJ databases">
        <title>Bacteria isolated from the canopy kelp, Nereocystis luetkeana.</title>
        <authorList>
            <person name="Pfister C.A."/>
            <person name="Younker I.T."/>
            <person name="Light S.H."/>
        </authorList>
    </citation>
    <scope>NUCLEOTIDE SEQUENCE [LARGE SCALE GENOMIC DNA]</scope>
    <source>
        <strain evidence="1 2">TI.4.07</strain>
    </source>
</reference>
<proteinExistence type="predicted"/>
<accession>A0ABU9G2A6</accession>
<evidence type="ECO:0000313" key="2">
    <source>
        <dbReference type="Proteomes" id="UP001379949"/>
    </source>
</evidence>
<sequence>MTNGEYIEFIEAGGYDTFSYWFDEGWAWRCKHQINSPLYWTKIEGQWHYYTLAGLKPLDKDALLSHVSYYWLGASR</sequence>
<keyword evidence="2" id="KW-1185">Reference proteome</keyword>